<name>A0A9J5YZZ3_SOLCO</name>
<protein>
    <submittedName>
        <fullName evidence="1">Uncharacterized protein</fullName>
    </submittedName>
</protein>
<dbReference type="Proteomes" id="UP000824120">
    <property type="component" value="Chromosome 5"/>
</dbReference>
<keyword evidence="2" id="KW-1185">Reference proteome</keyword>
<comment type="caution">
    <text evidence="1">The sequence shown here is derived from an EMBL/GenBank/DDBJ whole genome shotgun (WGS) entry which is preliminary data.</text>
</comment>
<evidence type="ECO:0000313" key="1">
    <source>
        <dbReference type="EMBL" id="KAG5606235.1"/>
    </source>
</evidence>
<dbReference type="AlphaFoldDB" id="A0A9J5YZZ3"/>
<proteinExistence type="predicted"/>
<dbReference type="EMBL" id="JACXVP010000005">
    <property type="protein sequence ID" value="KAG5606235.1"/>
    <property type="molecule type" value="Genomic_DNA"/>
</dbReference>
<gene>
    <name evidence="1" type="ORF">H5410_027727</name>
</gene>
<reference evidence="1 2" key="1">
    <citation type="submission" date="2020-09" db="EMBL/GenBank/DDBJ databases">
        <title>De no assembly of potato wild relative species, Solanum commersonii.</title>
        <authorList>
            <person name="Cho K."/>
        </authorList>
    </citation>
    <scope>NUCLEOTIDE SEQUENCE [LARGE SCALE GENOMIC DNA]</scope>
    <source>
        <strain evidence="1">LZ3.2</strain>
        <tissue evidence="1">Leaf</tissue>
    </source>
</reference>
<evidence type="ECO:0000313" key="2">
    <source>
        <dbReference type="Proteomes" id="UP000824120"/>
    </source>
</evidence>
<accession>A0A9J5YZZ3</accession>
<dbReference type="OrthoDB" id="817163at2759"/>
<sequence length="335" mass="39342">MISFCGKVTLISNVLQSVPIHILSTIVPPKYNNKEIGRSKNWAICQNIFFPRAEKGVGFRSLFDISKSMFVKLLWKFRTDNSLWANFMRNKYYKKEISILVQGKGGSYLLKIMQENTKKNGEQYVIVSLDLKMKDIRELMNKKGWDSKKLQQALSERIINHVQEYLSNFNKIWCNKTSLAILFSKWDNNVSTNCLCCIVPSPKTIQHSLLIGEIAIETFGTLALVWTCTSLRSESTRLEDVGSRGPEKMLVRRRLVFYNYFMVFMKKKKYHFTWRPTNELALNCRGSMKLGTKFYFLLFKKLFKRYWTGEREKTSSFYQSFCRSSRNKERHSTQS</sequence>
<organism evidence="1 2">
    <name type="scientific">Solanum commersonii</name>
    <name type="common">Commerson's wild potato</name>
    <name type="synonym">Commerson's nightshade</name>
    <dbReference type="NCBI Taxonomy" id="4109"/>
    <lineage>
        <taxon>Eukaryota</taxon>
        <taxon>Viridiplantae</taxon>
        <taxon>Streptophyta</taxon>
        <taxon>Embryophyta</taxon>
        <taxon>Tracheophyta</taxon>
        <taxon>Spermatophyta</taxon>
        <taxon>Magnoliopsida</taxon>
        <taxon>eudicotyledons</taxon>
        <taxon>Gunneridae</taxon>
        <taxon>Pentapetalae</taxon>
        <taxon>asterids</taxon>
        <taxon>lamiids</taxon>
        <taxon>Solanales</taxon>
        <taxon>Solanaceae</taxon>
        <taxon>Solanoideae</taxon>
        <taxon>Solaneae</taxon>
        <taxon>Solanum</taxon>
    </lineage>
</organism>